<evidence type="ECO:0000256" key="2">
    <source>
        <dbReference type="ARBA" id="ARBA00023239"/>
    </source>
</evidence>
<keyword evidence="5" id="KW-0378">Hydrolase</keyword>
<dbReference type="FunFam" id="2.30.130.110:FF:000003">
    <property type="entry name" value="D-galactarate dehydratase"/>
    <property type="match status" value="1"/>
</dbReference>
<dbReference type="STRING" id="243090.RB10616"/>
<keyword evidence="6" id="KW-1185">Reference proteome</keyword>
<dbReference type="InterPro" id="IPR013974">
    <property type="entry name" value="SAF"/>
</dbReference>
<feature type="compositionally biased region" description="Low complexity" evidence="3">
    <location>
        <begin position="83"/>
        <end position="97"/>
    </location>
</feature>
<dbReference type="InterPro" id="IPR048332">
    <property type="entry name" value="GD_AH_C"/>
</dbReference>
<dbReference type="InParanoid" id="Q7UKI4"/>
<name>Q7UKI4_RHOBA</name>
<dbReference type="InterPro" id="IPR052172">
    <property type="entry name" value="UxaA_altronate/galactarate_dh"/>
</dbReference>
<feature type="domain" description="SAF" evidence="4">
    <location>
        <begin position="121"/>
        <end position="189"/>
    </location>
</feature>
<dbReference type="GO" id="GO:0016787">
    <property type="term" value="F:hydrolase activity"/>
    <property type="evidence" value="ECO:0007669"/>
    <property type="project" value="UniProtKB-KW"/>
</dbReference>
<organism evidence="5 6">
    <name type="scientific">Rhodopirellula baltica (strain DSM 10527 / NCIMB 13988 / SH1)</name>
    <dbReference type="NCBI Taxonomy" id="243090"/>
    <lineage>
        <taxon>Bacteria</taxon>
        <taxon>Pseudomonadati</taxon>
        <taxon>Planctomycetota</taxon>
        <taxon>Planctomycetia</taxon>
        <taxon>Pirellulales</taxon>
        <taxon>Pirellulaceae</taxon>
        <taxon>Rhodopirellula</taxon>
    </lineage>
</organism>
<dbReference type="InterPro" id="IPR044144">
    <property type="entry name" value="SAF_UxaA/GarD"/>
</dbReference>
<dbReference type="EMBL" id="BX294152">
    <property type="protein sequence ID" value="CAD76878.1"/>
    <property type="molecule type" value="Genomic_DNA"/>
</dbReference>
<dbReference type="Proteomes" id="UP000001025">
    <property type="component" value="Chromosome"/>
</dbReference>
<gene>
    <name evidence="5" type="ordered locus">RB10616</name>
</gene>
<feature type="compositionally biased region" description="Polar residues" evidence="3">
    <location>
        <begin position="73"/>
        <end position="82"/>
    </location>
</feature>
<evidence type="ECO:0000313" key="6">
    <source>
        <dbReference type="Proteomes" id="UP000001025"/>
    </source>
</evidence>
<dbReference type="SMART" id="SM00858">
    <property type="entry name" value="SAF"/>
    <property type="match status" value="1"/>
</dbReference>
<dbReference type="PANTHER" id="PTHR30536">
    <property type="entry name" value="ALTRONATE/GALACTARATE DEHYDRATASE"/>
    <property type="match status" value="1"/>
</dbReference>
<comment type="similarity">
    <text evidence="1">Belongs to the UxaA family.</text>
</comment>
<reference evidence="5 6" key="1">
    <citation type="journal article" date="2003" name="Proc. Natl. Acad. Sci. U.S.A.">
        <title>Complete genome sequence of the marine planctomycete Pirellula sp. strain 1.</title>
        <authorList>
            <person name="Gloeckner F.O."/>
            <person name="Kube M."/>
            <person name="Bauer M."/>
            <person name="Teeling H."/>
            <person name="Lombardot T."/>
            <person name="Ludwig W."/>
            <person name="Gade D."/>
            <person name="Beck A."/>
            <person name="Borzym K."/>
            <person name="Heitmann K."/>
            <person name="Rabus R."/>
            <person name="Schlesner H."/>
            <person name="Amann R."/>
            <person name="Reinhardt R."/>
        </authorList>
    </citation>
    <scope>NUCLEOTIDE SEQUENCE [LARGE SCALE GENOMIC DNA]</scope>
    <source>
        <strain evidence="6">DSM 10527 / NCIMB 13988 / SH1</strain>
    </source>
</reference>
<dbReference type="EC" id="4.2.1.7" evidence="5"/>
<dbReference type="Gene3D" id="2.30.130.110">
    <property type="match status" value="1"/>
</dbReference>
<accession>Q7UKI4</accession>
<dbReference type="HOGENOM" id="CLU_029189_0_0_0"/>
<evidence type="ECO:0000313" key="5">
    <source>
        <dbReference type="EMBL" id="CAD76878.1"/>
    </source>
</evidence>
<dbReference type="EnsemblBacteria" id="CAD76878">
    <property type="protein sequence ID" value="CAD76878"/>
    <property type="gene ID" value="RB10616"/>
</dbReference>
<dbReference type="AlphaFoldDB" id="Q7UKI4"/>
<dbReference type="PANTHER" id="PTHR30536:SF5">
    <property type="entry name" value="ALTRONATE DEHYDRATASE"/>
    <property type="match status" value="1"/>
</dbReference>
<evidence type="ECO:0000256" key="3">
    <source>
        <dbReference type="SAM" id="MobiDB-lite"/>
    </source>
</evidence>
<dbReference type="Pfam" id="PF04295">
    <property type="entry name" value="GD_AH_second"/>
    <property type="match status" value="1"/>
</dbReference>
<dbReference type="GO" id="GO:0008789">
    <property type="term" value="F:altronate dehydratase activity"/>
    <property type="evidence" value="ECO:0007669"/>
    <property type="project" value="UniProtKB-EC"/>
</dbReference>
<protein>
    <submittedName>
        <fullName evidence="5">Altronate hydrolase</fullName>
        <ecNumber evidence="5">4.2.1.7</ecNumber>
    </submittedName>
</protein>
<dbReference type="KEGG" id="rba:RB10616"/>
<dbReference type="InterPro" id="IPR007392">
    <property type="entry name" value="GD_AH_second"/>
</dbReference>
<proteinExistence type="inferred from homology"/>
<evidence type="ECO:0000256" key="1">
    <source>
        <dbReference type="ARBA" id="ARBA00010986"/>
    </source>
</evidence>
<feature type="region of interest" description="Disordered" evidence="3">
    <location>
        <begin position="73"/>
        <end position="107"/>
    </location>
</feature>
<dbReference type="CDD" id="cd11613">
    <property type="entry name" value="SAF_AH_GD"/>
    <property type="match status" value="1"/>
</dbReference>
<dbReference type="GO" id="GO:0019698">
    <property type="term" value="P:D-galacturonate catabolic process"/>
    <property type="evidence" value="ECO:0000318"/>
    <property type="project" value="GO_Central"/>
</dbReference>
<keyword evidence="2 5" id="KW-0456">Lyase</keyword>
<dbReference type="OrthoDB" id="9804574at2"/>
<dbReference type="Pfam" id="PF20629">
    <property type="entry name" value="GD_AH_C"/>
    <property type="match status" value="1"/>
</dbReference>
<dbReference type="Pfam" id="PF08666">
    <property type="entry name" value="SAF"/>
    <property type="match status" value="1"/>
</dbReference>
<dbReference type="PATRIC" id="fig|243090.15.peg.5130"/>
<sequence>MPIQNRHAGGSEKLFALILVNFHRGFSPVGKRKECEGTSPRHDGERVRGLSDCPEVKMVAARKIPTTTALLMTGTDPQSASSPNRNANAEGPGAAGPTMNDLAGGIPNGTDHGVVRLHDGDNVWMAAWALVAGETIGNLRIAGSAVPAGHKVAAQAIPAGELVIKFGQPIGKASCDIGVGEHVHSHNLVDAHQVDSDWRSLVGTAFSKSAPAKKPAVPAEKTFEGFVRPDGQVGTRNYVQILARVNCSATVCHHVAARFPPERLAEFPNVDGIAIGTHTTGCALRYAGQKQQMLGRVLKGYAGHANVGSCLTIGLGCEQTTPEYLSEHHQLVAISDPRSLPVTSPESESVSTTMLTMQAEGGTRATIDRAEKHLETMLEIANQNSRTTVPAHHLRLALECGGSDGHSGWTANPLVGAIADRMVAFGGAAVLSETTELIGAEHLLVARSRDESVAQRLMDKVDWWKKHVAMYGGEIDNNPSIGNKAGGLTTITEKSLGAVSKSGTGILDGVLDYADTVPKQGLYVMDSPGFDPSSVTGKVAGGCNLVLFTTGRGSCFGGKPVPVIKIASHSTLFHAMRDDMDWNAGQLLEGVAMEELADQLFEELLRFASGTQTASERLGLGDHEFVPWTVGPVL</sequence>
<evidence type="ECO:0000259" key="4">
    <source>
        <dbReference type="SMART" id="SM00858"/>
    </source>
</evidence>
<dbReference type="FunCoup" id="Q7UKI4">
    <property type="interactions" value="94"/>
</dbReference>
<dbReference type="eggNOG" id="COG2721">
    <property type="taxonomic scope" value="Bacteria"/>
</dbReference>